<evidence type="ECO:0000256" key="1">
    <source>
        <dbReference type="ARBA" id="ARBA00022491"/>
    </source>
</evidence>
<dbReference type="InterPro" id="IPR000551">
    <property type="entry name" value="MerR-type_HTH_dom"/>
</dbReference>
<dbReference type="InterPro" id="IPR047057">
    <property type="entry name" value="MerR_fam"/>
</dbReference>
<dbReference type="EMBL" id="SOFD01000021">
    <property type="protein sequence ID" value="TFB78102.1"/>
    <property type="molecule type" value="Genomic_DNA"/>
</dbReference>
<organism evidence="6 7">
    <name type="scientific">Cryobacterium flavum</name>
    <dbReference type="NCBI Taxonomy" id="1424659"/>
    <lineage>
        <taxon>Bacteria</taxon>
        <taxon>Bacillati</taxon>
        <taxon>Actinomycetota</taxon>
        <taxon>Actinomycetes</taxon>
        <taxon>Micrococcales</taxon>
        <taxon>Microbacteriaceae</taxon>
        <taxon>Cryobacterium</taxon>
    </lineage>
</organism>
<comment type="caution">
    <text evidence="6">The sequence shown here is derived from an EMBL/GenBank/DDBJ whole genome shotgun (WGS) entry which is preliminary data.</text>
</comment>
<dbReference type="Gene3D" id="1.10.490.50">
    <property type="entry name" value="Antibiotic binding domain of TipA-like multidrug resistance regulators"/>
    <property type="match status" value="1"/>
</dbReference>
<name>A0ABY2I3A4_9MICO</name>
<dbReference type="SUPFAM" id="SSF46955">
    <property type="entry name" value="Putative DNA-binding domain"/>
    <property type="match status" value="1"/>
</dbReference>
<dbReference type="PANTHER" id="PTHR30204">
    <property type="entry name" value="REDOX-CYCLING DRUG-SENSING TRANSCRIPTIONAL ACTIVATOR SOXR"/>
    <property type="match status" value="1"/>
</dbReference>
<dbReference type="CDD" id="cd01106">
    <property type="entry name" value="HTH_TipAL-Mta"/>
    <property type="match status" value="1"/>
</dbReference>
<evidence type="ECO:0000313" key="7">
    <source>
        <dbReference type="Proteomes" id="UP000298252"/>
    </source>
</evidence>
<dbReference type="PROSITE" id="PS00552">
    <property type="entry name" value="HTH_MERR_1"/>
    <property type="match status" value="1"/>
</dbReference>
<sequence length="266" mass="30029">MSLSISQVANLAGISARMLRHYDKLGLLHPSRVSDNGYRWYEREQLFRLQRILLLRDYGLSLPAIKDILSRNDAAEEHEVLTAHRALVAEERDRLTHLLSTLDRTLNEMAGGDQIGEENFFEGLRTTRGALRKGLLERFGPQIESAFTSHEKITAEWNERDYEAAAQRGKALYERLTDTMRQGHAPQSSEAASLIQSHYDLISETWIPGKEAYAGLADLYLEPGFQRDLVADIDPNLPEWLAAAMKDFAEKGLSTQRQASSEGSSR</sequence>
<protein>
    <submittedName>
        <fullName evidence="6">MerR family transcriptional regulator</fullName>
    </submittedName>
</protein>
<keyword evidence="2" id="KW-0805">Transcription regulation</keyword>
<evidence type="ECO:0000256" key="3">
    <source>
        <dbReference type="ARBA" id="ARBA00023125"/>
    </source>
</evidence>
<evidence type="ECO:0000256" key="2">
    <source>
        <dbReference type="ARBA" id="ARBA00023015"/>
    </source>
</evidence>
<dbReference type="Pfam" id="PF13411">
    <property type="entry name" value="MerR_1"/>
    <property type="match status" value="1"/>
</dbReference>
<keyword evidence="3" id="KW-0238">DNA-binding</keyword>
<dbReference type="RefSeq" id="WP_092342368.1">
    <property type="nucleotide sequence ID" value="NZ_FNIB01000021.1"/>
</dbReference>
<dbReference type="PROSITE" id="PS50937">
    <property type="entry name" value="HTH_MERR_2"/>
    <property type="match status" value="1"/>
</dbReference>
<dbReference type="Pfam" id="PF07739">
    <property type="entry name" value="TipAS"/>
    <property type="match status" value="1"/>
</dbReference>
<evidence type="ECO:0000313" key="6">
    <source>
        <dbReference type="EMBL" id="TFB78102.1"/>
    </source>
</evidence>
<dbReference type="Proteomes" id="UP000298252">
    <property type="component" value="Unassembled WGS sequence"/>
</dbReference>
<gene>
    <name evidence="6" type="ORF">E3O21_06590</name>
</gene>
<keyword evidence="7" id="KW-1185">Reference proteome</keyword>
<reference evidence="6 7" key="1">
    <citation type="submission" date="2019-03" db="EMBL/GenBank/DDBJ databases">
        <title>Genomics of glacier-inhabiting Cryobacterium strains.</title>
        <authorList>
            <person name="Liu Q."/>
            <person name="Xin Y.-H."/>
        </authorList>
    </citation>
    <scope>NUCLEOTIDE SEQUENCE [LARGE SCALE GENOMIC DNA]</scope>
    <source>
        <strain evidence="6 7">Hh8</strain>
    </source>
</reference>
<dbReference type="SMART" id="SM00422">
    <property type="entry name" value="HTH_MERR"/>
    <property type="match status" value="1"/>
</dbReference>
<feature type="domain" description="HTH merR-type" evidence="5">
    <location>
        <begin position="1"/>
        <end position="71"/>
    </location>
</feature>
<evidence type="ECO:0000256" key="4">
    <source>
        <dbReference type="ARBA" id="ARBA00023163"/>
    </source>
</evidence>
<keyword evidence="1" id="KW-0678">Repressor</keyword>
<dbReference type="InterPro" id="IPR036244">
    <property type="entry name" value="TipA-like_antibiotic-bd"/>
</dbReference>
<accession>A0ABY2I3A4</accession>
<dbReference type="Gene3D" id="1.10.1660.10">
    <property type="match status" value="1"/>
</dbReference>
<proteinExistence type="predicted"/>
<dbReference type="SUPFAM" id="SSF89082">
    <property type="entry name" value="Antibiotic binding domain of TipA-like multidrug resistance regulators"/>
    <property type="match status" value="1"/>
</dbReference>
<dbReference type="InterPro" id="IPR012925">
    <property type="entry name" value="TipAS_dom"/>
</dbReference>
<dbReference type="PANTHER" id="PTHR30204:SF69">
    <property type="entry name" value="MERR-FAMILY TRANSCRIPTIONAL REGULATOR"/>
    <property type="match status" value="1"/>
</dbReference>
<dbReference type="InterPro" id="IPR009061">
    <property type="entry name" value="DNA-bd_dom_put_sf"/>
</dbReference>
<evidence type="ECO:0000259" key="5">
    <source>
        <dbReference type="PROSITE" id="PS50937"/>
    </source>
</evidence>
<keyword evidence="4" id="KW-0804">Transcription</keyword>